<dbReference type="HOGENOM" id="CLU_1287946_0_0_6"/>
<proteinExistence type="predicted"/>
<comment type="caution">
    <text evidence="2">The sequence shown here is derived from an EMBL/GenBank/DDBJ whole genome shotgun (WGS) entry which is preliminary data.</text>
</comment>
<keyword evidence="3" id="KW-1185">Reference proteome</keyword>
<reference evidence="2 3" key="1">
    <citation type="journal article" date="2012" name="BMC Genomics">
        <title>Comparative genomics of bacteria in the genus Providencia isolated from wild Drosophila melanogaster.</title>
        <authorList>
            <person name="Galac M.R."/>
            <person name="Lazzaro B.P."/>
        </authorList>
    </citation>
    <scope>NUCLEOTIDE SEQUENCE [LARGE SCALE GENOMIC DNA]</scope>
    <source>
        <strain evidence="2 3">DSM 19967</strain>
    </source>
</reference>
<evidence type="ECO:0000313" key="2">
    <source>
        <dbReference type="EMBL" id="EKT60879.1"/>
    </source>
</evidence>
<dbReference type="PATRIC" id="fig|1141660.3.peg.455"/>
<accession>K8WK28</accession>
<keyword evidence="1" id="KW-0175">Coiled coil</keyword>
<evidence type="ECO:0008006" key="4">
    <source>
        <dbReference type="Google" id="ProtNLM"/>
    </source>
</evidence>
<evidence type="ECO:0000256" key="1">
    <source>
        <dbReference type="SAM" id="Coils"/>
    </source>
</evidence>
<gene>
    <name evidence="2" type="ORF">OO7_02271</name>
</gene>
<sequence length="216" mass="25667">MSEEIQPTMKQTAIENVLIKHQSKIAKLYTKKIIEQSKKRIKNQYKQAQKELEHIHHIAYQQGYNDGLKKLVIDMIKCIEMSEKHYQSQREQVHKNLLQLLSEIFHDTKLQKIIAEYFVQKSIEVNQKIIYLPEKLKSFFCAEDPYIQYKFHQHSEITMEMDNEVIQFSPSNSASYLLPYVLNSPTHCDLLSEQKLAYQKLLESINNKEQKYDNND</sequence>
<dbReference type="Proteomes" id="UP000010290">
    <property type="component" value="Chromosome"/>
</dbReference>
<dbReference type="AlphaFoldDB" id="K8WK28"/>
<evidence type="ECO:0000313" key="3">
    <source>
        <dbReference type="Proteomes" id="UP000010290"/>
    </source>
</evidence>
<organism evidence="2 3">
    <name type="scientific">Providencia sneebia DSM 19967</name>
    <dbReference type="NCBI Taxonomy" id="1141660"/>
    <lineage>
        <taxon>Bacteria</taxon>
        <taxon>Pseudomonadati</taxon>
        <taxon>Pseudomonadota</taxon>
        <taxon>Gammaproteobacteria</taxon>
        <taxon>Enterobacterales</taxon>
        <taxon>Morganellaceae</taxon>
        <taxon>Providencia</taxon>
    </lineage>
</organism>
<feature type="coiled-coil region" evidence="1">
    <location>
        <begin position="31"/>
        <end position="58"/>
    </location>
</feature>
<protein>
    <recommendedName>
        <fullName evidence="4">Type III secretion system protein</fullName>
    </recommendedName>
</protein>
<dbReference type="EMBL" id="AKKN01000003">
    <property type="protein sequence ID" value="EKT60879.1"/>
    <property type="molecule type" value="Genomic_DNA"/>
</dbReference>
<name>K8WK28_9GAMM</name>